<evidence type="ECO:0000313" key="2">
    <source>
        <dbReference type="Proteomes" id="UP000181997"/>
    </source>
</evidence>
<sequence>MSRPLLEYRLLKGMGGYEPIFHYPEIELGQILARRECEFFVKEGVTYRQTSSAKEGNLFLIYVDKYEEEPVTDPLFPPQGLLLEIRELNPRKNHPIVKQETYDDHLDILSVTGSVYTYIDGREYERDSAEIDEDRSVYILYVKATGETLKEETQ</sequence>
<gene>
    <name evidence="1" type="ORF">GA0061094_3969</name>
</gene>
<dbReference type="OrthoDB" id="1682087at2"/>
<organism evidence="1 2">
    <name type="scientific">[Bacillus] enclensis</name>
    <dbReference type="NCBI Taxonomy" id="1402860"/>
    <lineage>
        <taxon>Bacteria</taxon>
        <taxon>Bacillati</taxon>
        <taxon>Bacillota</taxon>
        <taxon>Bacilli</taxon>
        <taxon>Bacillales</taxon>
        <taxon>Bacillaceae</taxon>
        <taxon>Rossellomorea</taxon>
    </lineage>
</organism>
<dbReference type="EMBL" id="FMAU01000007">
    <property type="protein sequence ID" value="SCC32142.1"/>
    <property type="molecule type" value="Genomic_DNA"/>
</dbReference>
<keyword evidence="2" id="KW-1185">Reference proteome</keyword>
<dbReference type="AlphaFoldDB" id="A0A0V8H969"/>
<evidence type="ECO:0000313" key="1">
    <source>
        <dbReference type="EMBL" id="SCC32142.1"/>
    </source>
</evidence>
<name>A0A0V8H969_9BACI</name>
<dbReference type="Proteomes" id="UP000181997">
    <property type="component" value="Unassembled WGS sequence"/>
</dbReference>
<accession>A0A0V8H969</accession>
<dbReference type="RefSeq" id="WP_058299795.1">
    <property type="nucleotide sequence ID" value="NZ_FMAU01000007.1"/>
</dbReference>
<reference evidence="2" key="1">
    <citation type="submission" date="2016-08" db="EMBL/GenBank/DDBJ databases">
        <authorList>
            <person name="Varghese N."/>
            <person name="Submissions Spin"/>
        </authorList>
    </citation>
    <scope>NUCLEOTIDE SEQUENCE [LARGE SCALE GENOMIC DNA]</scope>
    <source>
        <strain evidence="2">SGD-1123</strain>
    </source>
</reference>
<protein>
    <submittedName>
        <fullName evidence="1">Uncharacterized protein</fullName>
    </submittedName>
</protein>
<proteinExistence type="predicted"/>